<proteinExistence type="predicted"/>
<dbReference type="AlphaFoldDB" id="A0A194UN20"/>
<evidence type="ECO:0000256" key="2">
    <source>
        <dbReference type="SAM" id="Phobius"/>
    </source>
</evidence>
<protein>
    <submittedName>
        <fullName evidence="3">Uncharacterized protein</fullName>
    </submittedName>
</protein>
<evidence type="ECO:0000313" key="4">
    <source>
        <dbReference type="Proteomes" id="UP000078576"/>
    </source>
</evidence>
<keyword evidence="2" id="KW-0812">Transmembrane</keyword>
<accession>A0A194UN20</accession>
<name>A0A194UN20_CYTMA</name>
<feature type="transmembrane region" description="Helical" evidence="2">
    <location>
        <begin position="245"/>
        <end position="262"/>
    </location>
</feature>
<keyword evidence="2" id="KW-0472">Membrane</keyword>
<gene>
    <name evidence="3" type="ORF">VP1G_00552</name>
</gene>
<evidence type="ECO:0000256" key="1">
    <source>
        <dbReference type="SAM" id="MobiDB-lite"/>
    </source>
</evidence>
<sequence length="320" mass="36037">MAPWVPRMHLFEIDDQPWFHPWFRAKVQAALTEAWNSRNPPIQPVSPARIVSRLLQDHLGDKLSNYVFVDFCAGGGGPTPSVEQYINQDLSPSPSVPNGSSNGQSNGHGIRKATGGPVQFILTDLHPHIENWSQAATQSPNLHFSPDPIDASNAPTDLLTNHINTKLSPSITQTKKPFRLYNLAFHHFDDPLARSILRNTVETSDGFAIFELQDRSFRGFFSCCLLGIGVLLLTPVYAWRWRSPGTLFWSWIIPVLPFVLVFDGWMSAMRTRTADEVEALLRTCGADKRELEKWQVKSGSVLHLPPVAYVNWIICTKREE</sequence>
<keyword evidence="2" id="KW-1133">Transmembrane helix</keyword>
<evidence type="ECO:0000313" key="3">
    <source>
        <dbReference type="EMBL" id="KUI53053.1"/>
    </source>
</evidence>
<dbReference type="EMBL" id="KN714667">
    <property type="protein sequence ID" value="KUI53053.1"/>
    <property type="molecule type" value="Genomic_DNA"/>
</dbReference>
<keyword evidence="4" id="KW-1185">Reference proteome</keyword>
<dbReference type="OrthoDB" id="2101715at2759"/>
<feature type="compositionally biased region" description="Low complexity" evidence="1">
    <location>
        <begin position="91"/>
        <end position="107"/>
    </location>
</feature>
<dbReference type="Proteomes" id="UP000078576">
    <property type="component" value="Unassembled WGS sequence"/>
</dbReference>
<dbReference type="STRING" id="694573.A0A194UN20"/>
<feature type="transmembrane region" description="Helical" evidence="2">
    <location>
        <begin position="219"/>
        <end position="239"/>
    </location>
</feature>
<reference evidence="4" key="1">
    <citation type="submission" date="2014-12" db="EMBL/GenBank/DDBJ databases">
        <title>Genome Sequence of Valsa Canker Pathogens Uncovers a Specific Adaption of Colonization on Woody Bark.</title>
        <authorList>
            <person name="Yin Z."/>
            <person name="Liu H."/>
            <person name="Gao X."/>
            <person name="Li Z."/>
            <person name="Song N."/>
            <person name="Ke X."/>
            <person name="Dai Q."/>
            <person name="Wu Y."/>
            <person name="Sun Y."/>
            <person name="Xu J.-R."/>
            <person name="Kang Z.K."/>
            <person name="Wang L."/>
            <person name="Huang L."/>
        </authorList>
    </citation>
    <scope>NUCLEOTIDE SEQUENCE [LARGE SCALE GENOMIC DNA]</scope>
    <source>
        <strain evidence="4">SXYL134</strain>
    </source>
</reference>
<organism evidence="3 4">
    <name type="scientific">Cytospora mali</name>
    <name type="common">Apple Valsa canker fungus</name>
    <name type="synonym">Valsa mali</name>
    <dbReference type="NCBI Taxonomy" id="578113"/>
    <lineage>
        <taxon>Eukaryota</taxon>
        <taxon>Fungi</taxon>
        <taxon>Dikarya</taxon>
        <taxon>Ascomycota</taxon>
        <taxon>Pezizomycotina</taxon>
        <taxon>Sordariomycetes</taxon>
        <taxon>Sordariomycetidae</taxon>
        <taxon>Diaporthales</taxon>
        <taxon>Cytosporaceae</taxon>
        <taxon>Cytospora</taxon>
    </lineage>
</organism>
<feature type="region of interest" description="Disordered" evidence="1">
    <location>
        <begin position="87"/>
        <end position="113"/>
    </location>
</feature>